<keyword evidence="2" id="KW-1185">Reference proteome</keyword>
<name>A0ABV2N9G4_9HYPH</name>
<comment type="caution">
    <text evidence="1">The sequence shown here is derived from an EMBL/GenBank/DDBJ whole genome shotgun (WGS) entry which is preliminary data.</text>
</comment>
<reference evidence="1 2" key="1">
    <citation type="submission" date="2024-06" db="EMBL/GenBank/DDBJ databases">
        <title>Genomics of switchgrass bacterial isolates.</title>
        <authorList>
            <person name="Shade A."/>
        </authorList>
    </citation>
    <scope>NUCLEOTIDE SEQUENCE [LARGE SCALE GENOMIC DNA]</scope>
    <source>
        <strain evidence="1 2">PvP084</strain>
    </source>
</reference>
<gene>
    <name evidence="1" type="ORF">ABIC20_000421</name>
</gene>
<protein>
    <submittedName>
        <fullName evidence="1">Uncharacterized protein</fullName>
    </submittedName>
</protein>
<evidence type="ECO:0000313" key="1">
    <source>
        <dbReference type="EMBL" id="MET3863112.1"/>
    </source>
</evidence>
<dbReference type="Proteomes" id="UP001549119">
    <property type="component" value="Unassembled WGS sequence"/>
</dbReference>
<proteinExistence type="predicted"/>
<dbReference type="EMBL" id="JBEPNW010000002">
    <property type="protein sequence ID" value="MET3863112.1"/>
    <property type="molecule type" value="Genomic_DNA"/>
</dbReference>
<evidence type="ECO:0000313" key="2">
    <source>
        <dbReference type="Proteomes" id="UP001549119"/>
    </source>
</evidence>
<accession>A0ABV2N9G4</accession>
<dbReference type="RefSeq" id="WP_209650091.1">
    <property type="nucleotide sequence ID" value="NZ_JBEPNV010000001.1"/>
</dbReference>
<organism evidence="1 2">
    <name type="scientific">Methylobacterium radiotolerans</name>
    <dbReference type="NCBI Taxonomy" id="31998"/>
    <lineage>
        <taxon>Bacteria</taxon>
        <taxon>Pseudomonadati</taxon>
        <taxon>Pseudomonadota</taxon>
        <taxon>Alphaproteobacteria</taxon>
        <taxon>Hyphomicrobiales</taxon>
        <taxon>Methylobacteriaceae</taxon>
        <taxon>Methylobacterium</taxon>
    </lineage>
</organism>
<sequence length="89" mass="9703">MTDMTPIADEAATRLAFGLMRSAYLDLARTLRSIEKEPANELLRAVEHRIVYRLGSSAEQDCPDGSTQEGALALAAGRVRSVLREAQEA</sequence>